<protein>
    <submittedName>
        <fullName evidence="1">Type III-B CRISPR module-associated protein Cmr3</fullName>
    </submittedName>
</protein>
<accession>A0AAU7P0V7</accession>
<dbReference type="InterPro" id="IPR019117">
    <property type="entry name" value="CRISPR-assoc_protein_Cmr3"/>
</dbReference>
<name>A0AAU7P0V7_9GAMM</name>
<dbReference type="KEGG" id="mech:Q9L42_009965"/>
<keyword evidence="2" id="KW-1185">Reference proteome</keyword>
<dbReference type="Gene3D" id="2.60.40.4350">
    <property type="match status" value="1"/>
</dbReference>
<dbReference type="AlphaFoldDB" id="A0AAU7P0V7"/>
<dbReference type="Proteomes" id="UP001225378">
    <property type="component" value="Chromosome"/>
</dbReference>
<reference evidence="1 2" key="1">
    <citation type="journal article" date="2024" name="Microbiology">
        <title>Methylomarinum rosea sp. nov., a novel halophilic methanotrophic bacterium from the hypersaline Lake Elton.</title>
        <authorList>
            <person name="Suleimanov R.Z."/>
            <person name="Oshkin I.Y."/>
            <person name="Danilova O.V."/>
            <person name="Suzina N.E."/>
            <person name="Dedysh S.N."/>
        </authorList>
    </citation>
    <scope>NUCLEOTIDE SEQUENCE [LARGE SCALE GENOMIC DNA]</scope>
    <source>
        <strain evidence="1 2">Ch1-1</strain>
    </source>
</reference>
<sequence length="418" mass="46877">MAKPHKKNNYRKQQRQQQKRAQAVQVNAELINAEGRVTLQLHALDTWFFRESRPHDAVGASELASLFPPPVRTLAGALRTFIGERIGINWQNLSHQLSGLDFTASLGGSEGLGQLQLQGPWIVYKNQRLYPAPLYLMQGSLDGKPDLQRLQAGQTVRCDLGHVRLPELPAGRKGYKALEQRWLTPSGLAQCLNGKTPESQHIIAPEQLFSHEPRLGIARNNASRSVIDGKLYQTRHLRVQDQVHIELDVQGLPQELLPFLDTRQPALMRLGGEGRMASISMSPTIDTLPFARVKTVNSVLLHFITPADFGGNWYPEDFVQTDINGQTVWRGQINGIEINIEAAVIGKVHREGGWDMKNHQPRPVKSYIPAGSAWFCRLGQDYDWQTLTDKLHGHCIGYDTAFGRGQILLGHWRDSINA</sequence>
<gene>
    <name evidence="1" type="ORF">Q9L42_009965</name>
</gene>
<organism evidence="1 2">
    <name type="scientific">Methylomarinum roseum</name>
    <dbReference type="NCBI Taxonomy" id="3067653"/>
    <lineage>
        <taxon>Bacteria</taxon>
        <taxon>Pseudomonadati</taxon>
        <taxon>Pseudomonadota</taxon>
        <taxon>Gammaproteobacteria</taxon>
        <taxon>Methylococcales</taxon>
        <taxon>Methylococcaceae</taxon>
        <taxon>Methylomarinum</taxon>
    </lineage>
</organism>
<dbReference type="RefSeq" id="WP_305908586.1">
    <property type="nucleotide sequence ID" value="NZ_CP157743.1"/>
</dbReference>
<dbReference type="Pfam" id="PF09700">
    <property type="entry name" value="Cas_Cmr3"/>
    <property type="match status" value="1"/>
</dbReference>
<evidence type="ECO:0000313" key="1">
    <source>
        <dbReference type="EMBL" id="XBS22431.1"/>
    </source>
</evidence>
<evidence type="ECO:0000313" key="2">
    <source>
        <dbReference type="Proteomes" id="UP001225378"/>
    </source>
</evidence>
<dbReference type="CDD" id="cd09748">
    <property type="entry name" value="Cmr3_III-B"/>
    <property type="match status" value="1"/>
</dbReference>
<proteinExistence type="predicted"/>
<dbReference type="EMBL" id="CP157743">
    <property type="protein sequence ID" value="XBS22431.1"/>
    <property type="molecule type" value="Genomic_DNA"/>
</dbReference>
<dbReference type="Gene3D" id="3.30.70.2940">
    <property type="match status" value="1"/>
</dbReference>